<keyword evidence="3" id="KW-1185">Reference proteome</keyword>
<proteinExistence type="predicted"/>
<reference evidence="2 3" key="1">
    <citation type="submission" date="2019-05" db="EMBL/GenBank/DDBJ databases">
        <title>Another draft genome of Portunus trituberculatus and its Hox gene families provides insights of decapod evolution.</title>
        <authorList>
            <person name="Jeong J.-H."/>
            <person name="Song I."/>
            <person name="Kim S."/>
            <person name="Choi T."/>
            <person name="Kim D."/>
            <person name="Ryu S."/>
            <person name="Kim W."/>
        </authorList>
    </citation>
    <scope>NUCLEOTIDE SEQUENCE [LARGE SCALE GENOMIC DNA]</scope>
    <source>
        <tissue evidence="2">Muscle</tissue>
    </source>
</reference>
<evidence type="ECO:0000313" key="2">
    <source>
        <dbReference type="EMBL" id="MPC82743.1"/>
    </source>
</evidence>
<dbReference type="Proteomes" id="UP000324222">
    <property type="component" value="Unassembled WGS sequence"/>
</dbReference>
<organism evidence="2 3">
    <name type="scientific">Portunus trituberculatus</name>
    <name type="common">Swimming crab</name>
    <name type="synonym">Neptunus trituberculatus</name>
    <dbReference type="NCBI Taxonomy" id="210409"/>
    <lineage>
        <taxon>Eukaryota</taxon>
        <taxon>Metazoa</taxon>
        <taxon>Ecdysozoa</taxon>
        <taxon>Arthropoda</taxon>
        <taxon>Crustacea</taxon>
        <taxon>Multicrustacea</taxon>
        <taxon>Malacostraca</taxon>
        <taxon>Eumalacostraca</taxon>
        <taxon>Eucarida</taxon>
        <taxon>Decapoda</taxon>
        <taxon>Pleocyemata</taxon>
        <taxon>Brachyura</taxon>
        <taxon>Eubrachyura</taxon>
        <taxon>Portunoidea</taxon>
        <taxon>Portunidae</taxon>
        <taxon>Portuninae</taxon>
        <taxon>Portunus</taxon>
    </lineage>
</organism>
<evidence type="ECO:0000313" key="3">
    <source>
        <dbReference type="Proteomes" id="UP000324222"/>
    </source>
</evidence>
<sequence length="24" mass="2579">MARRNVCSGRRKSRGVGSGHPRGP</sequence>
<evidence type="ECO:0000256" key="1">
    <source>
        <dbReference type="SAM" id="MobiDB-lite"/>
    </source>
</evidence>
<feature type="compositionally biased region" description="Basic residues" evidence="1">
    <location>
        <begin position="1"/>
        <end position="14"/>
    </location>
</feature>
<accession>A0A5B7IK85</accession>
<protein>
    <submittedName>
        <fullName evidence="2">Uncharacterized protein</fullName>
    </submittedName>
</protein>
<gene>
    <name evidence="2" type="ORF">E2C01_077424</name>
</gene>
<dbReference type="EMBL" id="VSRR010060594">
    <property type="protein sequence ID" value="MPC82743.1"/>
    <property type="molecule type" value="Genomic_DNA"/>
</dbReference>
<dbReference type="AlphaFoldDB" id="A0A5B7IK85"/>
<comment type="caution">
    <text evidence="2">The sequence shown here is derived from an EMBL/GenBank/DDBJ whole genome shotgun (WGS) entry which is preliminary data.</text>
</comment>
<name>A0A5B7IK85_PORTR</name>
<feature type="region of interest" description="Disordered" evidence="1">
    <location>
        <begin position="1"/>
        <end position="24"/>
    </location>
</feature>